<keyword evidence="2" id="KW-1133">Transmembrane helix</keyword>
<sequence length="269" mass="29277">MFFIPAGGMRHKKTNHIISGTSTAVATVLIAVALAGGSSNQDMHWTYAKLKTDNTLPSDCVRDFSFGLVEFQTKFINCGDQDSETTKSYSEDGCKTALQAGSVNGNDLCDTCEESGISIQTLQTGAVVAGILAFVNIVCRYGDDSNDTWKRIFSTGCLWTATIFSAINLATWGAGCHEQIKKYISDVDNVPPFDGTDTVEISTGFILTIIGMFFAFVAAVVECNTVGGTREKEHVDLEEHEVERKKEQAKSEEVEQQAQQQEEADKPTV</sequence>
<proteinExistence type="predicted"/>
<name>A0A7S3YJQ8_9EUKA</name>
<keyword evidence="2" id="KW-0812">Transmembrane</keyword>
<evidence type="ECO:0000313" key="3">
    <source>
        <dbReference type="EMBL" id="CAE0653798.1"/>
    </source>
</evidence>
<feature type="compositionally biased region" description="Basic and acidic residues" evidence="1">
    <location>
        <begin position="232"/>
        <end position="253"/>
    </location>
</feature>
<dbReference type="AlphaFoldDB" id="A0A7S3YJQ8"/>
<evidence type="ECO:0000256" key="1">
    <source>
        <dbReference type="SAM" id="MobiDB-lite"/>
    </source>
</evidence>
<reference evidence="3" key="1">
    <citation type="submission" date="2021-01" db="EMBL/GenBank/DDBJ databases">
        <authorList>
            <person name="Corre E."/>
            <person name="Pelletier E."/>
            <person name="Niang G."/>
            <person name="Scheremetjew M."/>
            <person name="Finn R."/>
            <person name="Kale V."/>
            <person name="Holt S."/>
            <person name="Cochrane G."/>
            <person name="Meng A."/>
            <person name="Brown T."/>
            <person name="Cohen L."/>
        </authorList>
    </citation>
    <scope>NUCLEOTIDE SEQUENCE</scope>
    <source>
        <strain evidence="3">CCCM811</strain>
    </source>
</reference>
<accession>A0A7S3YJQ8</accession>
<feature type="transmembrane region" description="Helical" evidence="2">
    <location>
        <begin position="201"/>
        <end position="221"/>
    </location>
</feature>
<organism evidence="3">
    <name type="scientific">Lotharella globosa</name>
    <dbReference type="NCBI Taxonomy" id="91324"/>
    <lineage>
        <taxon>Eukaryota</taxon>
        <taxon>Sar</taxon>
        <taxon>Rhizaria</taxon>
        <taxon>Cercozoa</taxon>
        <taxon>Chlorarachniophyceae</taxon>
        <taxon>Lotharella</taxon>
    </lineage>
</organism>
<dbReference type="EMBL" id="HBIV01008538">
    <property type="protein sequence ID" value="CAE0653798.1"/>
    <property type="molecule type" value="Transcribed_RNA"/>
</dbReference>
<keyword evidence="2" id="KW-0472">Membrane</keyword>
<protein>
    <submittedName>
        <fullName evidence="3">Uncharacterized protein</fullName>
    </submittedName>
</protein>
<gene>
    <name evidence="3" type="ORF">LGLO00237_LOCUS6432</name>
</gene>
<feature type="region of interest" description="Disordered" evidence="1">
    <location>
        <begin position="232"/>
        <end position="269"/>
    </location>
</feature>
<evidence type="ECO:0000256" key="2">
    <source>
        <dbReference type="SAM" id="Phobius"/>
    </source>
</evidence>